<dbReference type="Gene3D" id="3.80.10.10">
    <property type="entry name" value="Ribonuclease Inhibitor"/>
    <property type="match status" value="1"/>
</dbReference>
<comment type="caution">
    <text evidence="1">The sequence shown here is derived from an EMBL/GenBank/DDBJ whole genome shotgun (WGS) entry which is preliminary data.</text>
</comment>
<protein>
    <submittedName>
        <fullName evidence="1">Immunoreactive 47 kDa antigen</fullName>
    </submittedName>
</protein>
<reference evidence="1" key="1">
    <citation type="journal article" date="2013" name="Environ. Microbiol.">
        <title>Microbiota from the distal guts of lean and obese adolescents exhibit partial functional redundancy besides clear differences in community structure.</title>
        <authorList>
            <person name="Ferrer M."/>
            <person name="Ruiz A."/>
            <person name="Lanza F."/>
            <person name="Haange S.B."/>
            <person name="Oberbach A."/>
            <person name="Till H."/>
            <person name="Bargiela R."/>
            <person name="Campoy C."/>
            <person name="Segura M.T."/>
            <person name="Richter M."/>
            <person name="von Bergen M."/>
            <person name="Seifert J."/>
            <person name="Suarez A."/>
        </authorList>
    </citation>
    <scope>NUCLEOTIDE SEQUENCE</scope>
</reference>
<accession>K1UFT9</accession>
<proteinExistence type="predicted"/>
<dbReference type="EMBL" id="AJWZ01000374">
    <property type="protein sequence ID" value="EKC77060.1"/>
    <property type="molecule type" value="Genomic_DNA"/>
</dbReference>
<gene>
    <name evidence="1" type="ORF">OBE_00544</name>
</gene>
<name>K1UFT9_9ZZZZ</name>
<evidence type="ECO:0000313" key="1">
    <source>
        <dbReference type="EMBL" id="EKC77060.1"/>
    </source>
</evidence>
<dbReference type="AlphaFoldDB" id="K1UFT9"/>
<organism evidence="1">
    <name type="scientific">human gut metagenome</name>
    <dbReference type="NCBI Taxonomy" id="408170"/>
    <lineage>
        <taxon>unclassified sequences</taxon>
        <taxon>metagenomes</taxon>
        <taxon>organismal metagenomes</taxon>
    </lineage>
</organism>
<feature type="non-terminal residue" evidence="1">
    <location>
        <position position="1"/>
    </location>
</feature>
<dbReference type="InterPro" id="IPR032675">
    <property type="entry name" value="LRR_dom_sf"/>
</dbReference>
<sequence>TALTGLSCSMNQLESLDLSKNTALTMLYCNSNLLTSMDISKNTALNIFICHDNPGDGSTFRVTTWDDLDIPMLFTKDDWVFNGQTISILYQNATGE</sequence>